<dbReference type="SUPFAM" id="SSF88946">
    <property type="entry name" value="Sigma2 domain of RNA polymerase sigma factors"/>
    <property type="match status" value="1"/>
</dbReference>
<reference evidence="7 8" key="1">
    <citation type="submission" date="2023-01" db="EMBL/GenBank/DDBJ databases">
        <title>Sporosarcina sp. nov., isolated from Korean tranditional fermented seafood 'Jeotgal'.</title>
        <authorList>
            <person name="Yang A.-I."/>
        </authorList>
    </citation>
    <scope>NUCLEOTIDE SEQUENCE [LARGE SCALE GENOMIC DNA]</scope>
    <source>
        <strain evidence="7 8">B2O-1</strain>
    </source>
</reference>
<protein>
    <submittedName>
        <fullName evidence="7">Sigma-70 family RNA polymerase sigma factor</fullName>
    </submittedName>
</protein>
<name>A0ABZ0KWB8_9BACL</name>
<keyword evidence="2" id="KW-0805">Transcription regulation</keyword>
<dbReference type="EMBL" id="CP116341">
    <property type="protein sequence ID" value="WOV84275.1"/>
    <property type="molecule type" value="Genomic_DNA"/>
</dbReference>
<feature type="domain" description="RNA polymerase sigma factor 70 region 4 type 2" evidence="6">
    <location>
        <begin position="118"/>
        <end position="170"/>
    </location>
</feature>
<organism evidence="7 8">
    <name type="scientific">Sporosarcina jeotgali</name>
    <dbReference type="NCBI Taxonomy" id="3020056"/>
    <lineage>
        <taxon>Bacteria</taxon>
        <taxon>Bacillati</taxon>
        <taxon>Bacillota</taxon>
        <taxon>Bacilli</taxon>
        <taxon>Bacillales</taxon>
        <taxon>Caryophanaceae</taxon>
        <taxon>Sporosarcina</taxon>
    </lineage>
</organism>
<evidence type="ECO:0000259" key="5">
    <source>
        <dbReference type="Pfam" id="PF04542"/>
    </source>
</evidence>
<dbReference type="Proteomes" id="UP001303532">
    <property type="component" value="Chromosome"/>
</dbReference>
<dbReference type="InterPro" id="IPR007627">
    <property type="entry name" value="RNA_pol_sigma70_r2"/>
</dbReference>
<evidence type="ECO:0000256" key="4">
    <source>
        <dbReference type="ARBA" id="ARBA00023163"/>
    </source>
</evidence>
<dbReference type="Gene3D" id="1.10.10.10">
    <property type="entry name" value="Winged helix-like DNA-binding domain superfamily/Winged helix DNA-binding domain"/>
    <property type="match status" value="1"/>
</dbReference>
<dbReference type="InterPro" id="IPR039425">
    <property type="entry name" value="RNA_pol_sigma-70-like"/>
</dbReference>
<keyword evidence="4" id="KW-0804">Transcription</keyword>
<dbReference type="InterPro" id="IPR014284">
    <property type="entry name" value="RNA_pol_sigma-70_dom"/>
</dbReference>
<sequence>MPSENKSFPDRKQEEWLEQLMDQYGNRLTNLAFSYLKDWGRAQEVVQDVFVTCFQRAHQLEEIRSIEAWLYRITINRCKDVLKSSWIKRVIVGSTLFQFLRSKEPTPQDYMLQNSNDEQLAQCVLALPLTYREVILLYYYEDLTVPEISELLNVNQNTLRTRLKRGREKLAQLLEGGDPNER</sequence>
<dbReference type="NCBIfam" id="TIGR02937">
    <property type="entry name" value="sigma70-ECF"/>
    <property type="match status" value="1"/>
</dbReference>
<evidence type="ECO:0000256" key="3">
    <source>
        <dbReference type="ARBA" id="ARBA00023082"/>
    </source>
</evidence>
<dbReference type="Pfam" id="PF04542">
    <property type="entry name" value="Sigma70_r2"/>
    <property type="match status" value="1"/>
</dbReference>
<dbReference type="Pfam" id="PF08281">
    <property type="entry name" value="Sigma70_r4_2"/>
    <property type="match status" value="1"/>
</dbReference>
<evidence type="ECO:0000256" key="1">
    <source>
        <dbReference type="ARBA" id="ARBA00010641"/>
    </source>
</evidence>
<dbReference type="InterPro" id="IPR013249">
    <property type="entry name" value="RNA_pol_sigma70_r4_t2"/>
</dbReference>
<dbReference type="CDD" id="cd06171">
    <property type="entry name" value="Sigma70_r4"/>
    <property type="match status" value="1"/>
</dbReference>
<feature type="domain" description="RNA polymerase sigma-70 region 2" evidence="5">
    <location>
        <begin position="20"/>
        <end position="86"/>
    </location>
</feature>
<evidence type="ECO:0000256" key="2">
    <source>
        <dbReference type="ARBA" id="ARBA00023015"/>
    </source>
</evidence>
<dbReference type="PANTHER" id="PTHR43133">
    <property type="entry name" value="RNA POLYMERASE ECF-TYPE SIGMA FACTO"/>
    <property type="match status" value="1"/>
</dbReference>
<dbReference type="Gene3D" id="1.10.1740.10">
    <property type="match status" value="1"/>
</dbReference>
<dbReference type="InterPro" id="IPR013324">
    <property type="entry name" value="RNA_pol_sigma_r3/r4-like"/>
</dbReference>
<proteinExistence type="inferred from homology"/>
<dbReference type="PANTHER" id="PTHR43133:SF60">
    <property type="entry name" value="RNA POLYMERASE SIGMA FACTOR SIGV"/>
    <property type="match status" value="1"/>
</dbReference>
<gene>
    <name evidence="7" type="ORF">PGH26_15640</name>
</gene>
<dbReference type="RefSeq" id="WP_323691933.1">
    <property type="nucleotide sequence ID" value="NZ_CP116341.1"/>
</dbReference>
<evidence type="ECO:0000313" key="8">
    <source>
        <dbReference type="Proteomes" id="UP001303532"/>
    </source>
</evidence>
<keyword evidence="8" id="KW-1185">Reference proteome</keyword>
<keyword evidence="3" id="KW-0731">Sigma factor</keyword>
<accession>A0ABZ0KWB8</accession>
<comment type="similarity">
    <text evidence="1">Belongs to the sigma-70 factor family. ECF subfamily.</text>
</comment>
<evidence type="ECO:0000313" key="7">
    <source>
        <dbReference type="EMBL" id="WOV84275.1"/>
    </source>
</evidence>
<dbReference type="InterPro" id="IPR013325">
    <property type="entry name" value="RNA_pol_sigma_r2"/>
</dbReference>
<dbReference type="SUPFAM" id="SSF88659">
    <property type="entry name" value="Sigma3 and sigma4 domains of RNA polymerase sigma factors"/>
    <property type="match status" value="1"/>
</dbReference>
<evidence type="ECO:0000259" key="6">
    <source>
        <dbReference type="Pfam" id="PF08281"/>
    </source>
</evidence>
<dbReference type="InterPro" id="IPR036388">
    <property type="entry name" value="WH-like_DNA-bd_sf"/>
</dbReference>